<protein>
    <recommendedName>
        <fullName evidence="3">DUF5666 domain-containing protein</fullName>
    </recommendedName>
</protein>
<name>A0A1F5EVC9_9BACT</name>
<sequence length="97" mass="10215">MKIVGNRKIIILSALLVTSLLFGGCLVAKPADLSTESPDVTLSGTLVQAGTRFSLNTSGKPPIELDSRQVNLTDYAGKTVTVTGQYSGTTLFVSKIQ</sequence>
<accession>A0A1F5EVC9</accession>
<dbReference type="AlphaFoldDB" id="A0A1F5EVC9"/>
<organism evidence="1 2">
    <name type="scientific">Candidatus Collierbacteria bacterium RIFCSPHIGHO2_02_FULL_49_10</name>
    <dbReference type="NCBI Taxonomy" id="1817723"/>
    <lineage>
        <taxon>Bacteria</taxon>
        <taxon>Candidatus Collieribacteriota</taxon>
    </lineage>
</organism>
<evidence type="ECO:0000313" key="2">
    <source>
        <dbReference type="Proteomes" id="UP000177390"/>
    </source>
</evidence>
<comment type="caution">
    <text evidence="1">The sequence shown here is derived from an EMBL/GenBank/DDBJ whole genome shotgun (WGS) entry which is preliminary data.</text>
</comment>
<gene>
    <name evidence="1" type="ORF">A3D09_01100</name>
</gene>
<dbReference type="EMBL" id="MFAH01000028">
    <property type="protein sequence ID" value="OGD71348.1"/>
    <property type="molecule type" value="Genomic_DNA"/>
</dbReference>
<proteinExistence type="predicted"/>
<evidence type="ECO:0000313" key="1">
    <source>
        <dbReference type="EMBL" id="OGD71348.1"/>
    </source>
</evidence>
<evidence type="ECO:0008006" key="3">
    <source>
        <dbReference type="Google" id="ProtNLM"/>
    </source>
</evidence>
<dbReference type="PROSITE" id="PS51257">
    <property type="entry name" value="PROKAR_LIPOPROTEIN"/>
    <property type="match status" value="1"/>
</dbReference>
<dbReference type="Proteomes" id="UP000177390">
    <property type="component" value="Unassembled WGS sequence"/>
</dbReference>
<reference evidence="1 2" key="1">
    <citation type="journal article" date="2016" name="Nat. Commun.">
        <title>Thousands of microbial genomes shed light on interconnected biogeochemical processes in an aquifer system.</title>
        <authorList>
            <person name="Anantharaman K."/>
            <person name="Brown C.T."/>
            <person name="Hug L.A."/>
            <person name="Sharon I."/>
            <person name="Castelle C.J."/>
            <person name="Probst A.J."/>
            <person name="Thomas B.C."/>
            <person name="Singh A."/>
            <person name="Wilkins M.J."/>
            <person name="Karaoz U."/>
            <person name="Brodie E.L."/>
            <person name="Williams K.H."/>
            <person name="Hubbard S.S."/>
            <person name="Banfield J.F."/>
        </authorList>
    </citation>
    <scope>NUCLEOTIDE SEQUENCE [LARGE SCALE GENOMIC DNA]</scope>
</reference>